<dbReference type="PATRIC" id="fig|1562970.3.peg.2365"/>
<dbReference type="Proteomes" id="UP000032417">
    <property type="component" value="Chromosome 1"/>
</dbReference>
<evidence type="ECO:0000313" key="4">
    <source>
        <dbReference type="Proteomes" id="UP000032417"/>
    </source>
</evidence>
<dbReference type="SUPFAM" id="SSF75138">
    <property type="entry name" value="HprK N-terminal domain-like"/>
    <property type="match status" value="1"/>
</dbReference>
<sequence>MKLQTICDIVEGRIINESQNSSDYTKAFASDLMSDVLRFPMENTVLITGLSTIQTIRTAEISNLSCLIIARDKKVSDEMIELATKSRISIISTQATVYEISGLLYKNGLKPVY</sequence>
<dbReference type="InterPro" id="IPR028979">
    <property type="entry name" value="Ser_kin/Pase_Hpr-like_N_sf"/>
</dbReference>
<organism evidence="3 4">
    <name type="scientific">Fermentimonas caenicola</name>
    <dbReference type="NCBI Taxonomy" id="1562970"/>
    <lineage>
        <taxon>Bacteria</taxon>
        <taxon>Pseudomonadati</taxon>
        <taxon>Bacteroidota</taxon>
        <taxon>Bacteroidia</taxon>
        <taxon>Bacteroidales</taxon>
        <taxon>Dysgonomonadaceae</taxon>
        <taxon>Fermentimonas</taxon>
    </lineage>
</organism>
<keyword evidence="4" id="KW-1185">Reference proteome</keyword>
<dbReference type="AlphaFoldDB" id="A0A098C3X4"/>
<protein>
    <recommendedName>
        <fullName evidence="2">DRTGG domain-containing protein</fullName>
    </recommendedName>
</protein>
<dbReference type="InterPro" id="IPR010766">
    <property type="entry name" value="DRTGG"/>
</dbReference>
<name>A0A098C3X4_9BACT</name>
<dbReference type="Gene3D" id="3.40.1390.20">
    <property type="entry name" value="HprK N-terminal domain-like"/>
    <property type="match status" value="1"/>
</dbReference>
<gene>
    <name evidence="3" type="ORF">ING2E5B_2391</name>
</gene>
<dbReference type="KEGG" id="pbt:ING2E5B_2391"/>
<feature type="domain" description="DRTGG" evidence="2">
    <location>
        <begin position="6"/>
        <end position="102"/>
    </location>
</feature>
<evidence type="ECO:0000313" key="3">
    <source>
        <dbReference type="EMBL" id="CEA17116.1"/>
    </source>
</evidence>
<comment type="subunit">
    <text evidence="1">Homohexamer.</text>
</comment>
<dbReference type="Pfam" id="PF07085">
    <property type="entry name" value="DRTGG"/>
    <property type="match status" value="1"/>
</dbReference>
<reference evidence="3 4" key="1">
    <citation type="submission" date="2014-08" db="EMBL/GenBank/DDBJ databases">
        <authorList>
            <person name="Wibberg D."/>
        </authorList>
    </citation>
    <scope>NUCLEOTIDE SEQUENCE [LARGE SCALE GENOMIC DNA]</scope>
    <source>
        <strain evidence="4">ING2-E5B</strain>
    </source>
</reference>
<dbReference type="STRING" id="1562970.ING2E5B_2391"/>
<dbReference type="OrthoDB" id="9800390at2"/>
<evidence type="ECO:0000256" key="1">
    <source>
        <dbReference type="ARBA" id="ARBA00011643"/>
    </source>
</evidence>
<evidence type="ECO:0000259" key="2">
    <source>
        <dbReference type="Pfam" id="PF07085"/>
    </source>
</evidence>
<proteinExistence type="predicted"/>
<accession>A0A098C3X4</accession>
<dbReference type="EMBL" id="LN515532">
    <property type="protein sequence ID" value="CEA17116.1"/>
    <property type="molecule type" value="Genomic_DNA"/>
</dbReference>
<dbReference type="HOGENOM" id="CLU_140224_0_0_10"/>